<dbReference type="EC" id="2.3.1.30" evidence="3"/>
<organism evidence="11 12">
    <name type="scientific">Veillonella magna</name>
    <dbReference type="NCBI Taxonomy" id="464322"/>
    <lineage>
        <taxon>Bacteria</taxon>
        <taxon>Bacillati</taxon>
        <taxon>Bacillota</taxon>
        <taxon>Negativicutes</taxon>
        <taxon>Veillonellales</taxon>
        <taxon>Veillonellaceae</taxon>
        <taxon>Veillonella</taxon>
    </lineage>
</organism>
<evidence type="ECO:0000313" key="11">
    <source>
        <dbReference type="EMBL" id="MBM6913240.1"/>
    </source>
</evidence>
<comment type="caution">
    <text evidence="11">The sequence shown here is derived from an EMBL/GenBank/DDBJ whole genome shotgun (WGS) entry which is preliminary data.</text>
</comment>
<dbReference type="InterPro" id="IPR042122">
    <property type="entry name" value="Ser_AcTrfase_N_sf"/>
</dbReference>
<dbReference type="NCBIfam" id="NF041874">
    <property type="entry name" value="EPS_EpsC"/>
    <property type="match status" value="1"/>
</dbReference>
<dbReference type="InterPro" id="IPR011004">
    <property type="entry name" value="Trimer_LpxA-like_sf"/>
</dbReference>
<dbReference type="EMBL" id="JACJLA010000015">
    <property type="protein sequence ID" value="MBM6913240.1"/>
    <property type="molecule type" value="Genomic_DNA"/>
</dbReference>
<evidence type="ECO:0000256" key="3">
    <source>
        <dbReference type="ARBA" id="ARBA00013266"/>
    </source>
</evidence>
<comment type="catalytic activity">
    <reaction evidence="8">
        <text>L-serine + acetyl-CoA = O-acetyl-L-serine + CoA</text>
        <dbReference type="Rhea" id="RHEA:24560"/>
        <dbReference type="ChEBI" id="CHEBI:33384"/>
        <dbReference type="ChEBI" id="CHEBI:57287"/>
        <dbReference type="ChEBI" id="CHEBI:57288"/>
        <dbReference type="ChEBI" id="CHEBI:58340"/>
        <dbReference type="EC" id="2.3.1.30"/>
    </reaction>
</comment>
<evidence type="ECO:0000256" key="2">
    <source>
        <dbReference type="ARBA" id="ARBA00007274"/>
    </source>
</evidence>
<evidence type="ECO:0000313" key="12">
    <source>
        <dbReference type="Proteomes" id="UP000707138"/>
    </source>
</evidence>
<dbReference type="Pfam" id="PF00132">
    <property type="entry name" value="Hexapep"/>
    <property type="match status" value="1"/>
</dbReference>
<dbReference type="PANTHER" id="PTHR42811">
    <property type="entry name" value="SERINE ACETYLTRANSFERASE"/>
    <property type="match status" value="1"/>
</dbReference>
<dbReference type="Proteomes" id="UP000707138">
    <property type="component" value="Unassembled WGS sequence"/>
</dbReference>
<feature type="region of interest" description="Disordered" evidence="9">
    <location>
        <begin position="182"/>
        <end position="202"/>
    </location>
</feature>
<evidence type="ECO:0000256" key="4">
    <source>
        <dbReference type="ARBA" id="ARBA00022605"/>
    </source>
</evidence>
<keyword evidence="7" id="KW-0012">Acyltransferase</keyword>
<dbReference type="CDD" id="cd03354">
    <property type="entry name" value="LbH_SAT"/>
    <property type="match status" value="1"/>
</dbReference>
<dbReference type="InterPro" id="IPR053376">
    <property type="entry name" value="Serine_acetyltransferase"/>
</dbReference>
<dbReference type="Gene3D" id="2.160.10.10">
    <property type="entry name" value="Hexapeptide repeat proteins"/>
    <property type="match status" value="1"/>
</dbReference>
<dbReference type="RefSeq" id="WP_205088198.1">
    <property type="nucleotide sequence ID" value="NZ_JACJLA010000015.1"/>
</dbReference>
<evidence type="ECO:0000256" key="9">
    <source>
        <dbReference type="SAM" id="MobiDB-lite"/>
    </source>
</evidence>
<feature type="transmembrane region" description="Helical" evidence="10">
    <location>
        <begin position="24"/>
        <end position="43"/>
    </location>
</feature>
<gene>
    <name evidence="11" type="ORF">H6A01_07895</name>
</gene>
<keyword evidence="10" id="KW-0812">Transmembrane</keyword>
<keyword evidence="5" id="KW-0808">Transferase</keyword>
<evidence type="ECO:0000256" key="8">
    <source>
        <dbReference type="ARBA" id="ARBA00049486"/>
    </source>
</evidence>
<keyword evidence="10" id="KW-1133">Transmembrane helix</keyword>
<comment type="pathway">
    <text evidence="1">Amino-acid biosynthesis; L-cysteine biosynthesis; L-cysteine from L-serine: step 1/2.</text>
</comment>
<protein>
    <recommendedName>
        <fullName evidence="3">serine O-acetyltransferase</fullName>
        <ecNumber evidence="3">2.3.1.30</ecNumber>
    </recommendedName>
</protein>
<proteinExistence type="inferred from homology"/>
<evidence type="ECO:0000256" key="5">
    <source>
        <dbReference type="ARBA" id="ARBA00022679"/>
    </source>
</evidence>
<name>A0ABS2GIU5_9FIRM</name>
<sequence>MKRLWQAIRYNIKRVMDSDPAADSVWMVLWTYPHITALFWHFFAHRLYKRGYKLLARRIALHSRRVTGIEIHPGATIGRGLFIDHGMGVVIGETAIVGDDVTLFHGVTLGGMSSKKVKRHPTVGNDVLIGAGTKVLGDITVGDHSRIGCNLVIKRDVPANVVIYETEPENVVSRRHKPTIHLIDGNGYSNQNQREGHSETGRHVPRHRIAFTPKNMTKEMAWYI</sequence>
<dbReference type="InterPro" id="IPR001451">
    <property type="entry name" value="Hexapep"/>
</dbReference>
<dbReference type="InterPro" id="IPR045304">
    <property type="entry name" value="LbH_SAT"/>
</dbReference>
<evidence type="ECO:0000256" key="6">
    <source>
        <dbReference type="ARBA" id="ARBA00023192"/>
    </source>
</evidence>
<evidence type="ECO:0000256" key="7">
    <source>
        <dbReference type="ARBA" id="ARBA00023315"/>
    </source>
</evidence>
<keyword evidence="10" id="KW-0472">Membrane</keyword>
<dbReference type="Gene3D" id="1.10.3130.10">
    <property type="entry name" value="serine acetyltransferase, domain 1"/>
    <property type="match status" value="1"/>
</dbReference>
<keyword evidence="12" id="KW-1185">Reference proteome</keyword>
<evidence type="ECO:0000256" key="10">
    <source>
        <dbReference type="SAM" id="Phobius"/>
    </source>
</evidence>
<keyword evidence="4" id="KW-0028">Amino-acid biosynthesis</keyword>
<reference evidence="11 12" key="1">
    <citation type="journal article" date="2021" name="Sci. Rep.">
        <title>The distribution of antibiotic resistance genes in chicken gut microbiota commensals.</title>
        <authorList>
            <person name="Juricova H."/>
            <person name="Matiasovicova J."/>
            <person name="Kubasova T."/>
            <person name="Cejkova D."/>
            <person name="Rychlik I."/>
        </authorList>
    </citation>
    <scope>NUCLEOTIDE SEQUENCE [LARGE SCALE GENOMIC DNA]</scope>
    <source>
        <strain evidence="11 12">An537</strain>
    </source>
</reference>
<evidence type="ECO:0000256" key="1">
    <source>
        <dbReference type="ARBA" id="ARBA00004876"/>
    </source>
</evidence>
<comment type="similarity">
    <text evidence="2">Belongs to the transferase hexapeptide repeat family.</text>
</comment>
<dbReference type="SUPFAM" id="SSF51161">
    <property type="entry name" value="Trimeric LpxA-like enzymes"/>
    <property type="match status" value="1"/>
</dbReference>
<keyword evidence="6" id="KW-0198">Cysteine biosynthesis</keyword>
<accession>A0ABS2GIU5</accession>